<dbReference type="Proteomes" id="UP000238916">
    <property type="component" value="Unassembled WGS sequence"/>
</dbReference>
<dbReference type="InterPro" id="IPR010106">
    <property type="entry name" value="RpnA"/>
</dbReference>
<evidence type="ECO:0000313" key="2">
    <source>
        <dbReference type="Proteomes" id="UP000238916"/>
    </source>
</evidence>
<organism evidence="1 2">
    <name type="scientific">Candidatus Desulfosporosinus infrequens</name>
    <dbReference type="NCBI Taxonomy" id="2043169"/>
    <lineage>
        <taxon>Bacteria</taxon>
        <taxon>Bacillati</taxon>
        <taxon>Bacillota</taxon>
        <taxon>Clostridia</taxon>
        <taxon>Eubacteriales</taxon>
        <taxon>Desulfitobacteriaceae</taxon>
        <taxon>Desulfosporosinus</taxon>
    </lineage>
</organism>
<evidence type="ECO:0008006" key="3">
    <source>
        <dbReference type="Google" id="ProtNLM"/>
    </source>
</evidence>
<proteinExistence type="predicted"/>
<dbReference type="Pfam" id="PF12784">
    <property type="entry name" value="PDDEXK_2"/>
    <property type="match status" value="1"/>
</dbReference>
<sequence>MPAHEFEGIEIINSELIREFAEDRKGILDVRAKTKQGKQIDIEIQILPTEFMPERTMFYWSKMYISQIKPGDPYSKLKKCITINIVDFKCTPLKKLHSSYHLAEDTTAYRLTDILEVHFLEMPKLNDLEISRDEFDHVVEWMEFLEAKSKGVIEMLAEKNQDIKKAYDILQIISKDEKARMLYDAREAELRDQLSRIETAENKGRAKGKAEAICQYLEARFGAESQALQETIQTITDSDVLSRITNRIFAVDQLDHATSIVQDNLVSQ</sequence>
<dbReference type="PANTHER" id="PTHR41317:SF1">
    <property type="entry name" value="PD-(D_E)XK NUCLEASE FAMILY TRANSPOSASE"/>
    <property type="match status" value="1"/>
</dbReference>
<dbReference type="AlphaFoldDB" id="A0A2U3LGB4"/>
<dbReference type="NCBIfam" id="TIGR01784">
    <property type="entry name" value="T_den_put_tspse"/>
    <property type="match status" value="1"/>
</dbReference>
<reference evidence="2" key="1">
    <citation type="submission" date="2018-02" db="EMBL/GenBank/DDBJ databases">
        <authorList>
            <person name="Hausmann B."/>
        </authorList>
    </citation>
    <scope>NUCLEOTIDE SEQUENCE [LARGE SCALE GENOMIC DNA]</scope>
    <source>
        <strain evidence="2">Peat soil MAG SbF1</strain>
    </source>
</reference>
<evidence type="ECO:0000313" key="1">
    <source>
        <dbReference type="EMBL" id="SPF50953.1"/>
    </source>
</evidence>
<accession>A0A2U3LGB4</accession>
<protein>
    <recommendedName>
        <fullName evidence="3">PD-(D/E)XK nuclease family transposase</fullName>
    </recommendedName>
</protein>
<gene>
    <name evidence="1" type="ORF">SBF1_4910001</name>
</gene>
<dbReference type="PANTHER" id="PTHR41317">
    <property type="entry name" value="PD-(D_E)XK NUCLEASE FAMILY TRANSPOSASE"/>
    <property type="match status" value="1"/>
</dbReference>
<dbReference type="EMBL" id="OMOF01000436">
    <property type="protein sequence ID" value="SPF50953.1"/>
    <property type="molecule type" value="Genomic_DNA"/>
</dbReference>
<name>A0A2U3LGB4_9FIRM</name>